<sequence>MTIKEFLKASAKTSRGTICSMVTIMLDLYYGTDASDCDYKRIRISHYSNNIICQAVKSTLRCTGCDIPGKPWIHLMKRHTFARRIQDAISASSSWKKTTWSSHVCSSDPCNIGNGSREDYTFDPPPYERNRRSHRIKRLLAQKLRDELQIRLPAETLMVIAGFLLRECAVITAEEQSLGINVSDMTVDLTQDVYISYTTVDGVRYVKSIGNTVSNFCNEDHPGLLSKKGEPVGKIWIAEDYRGIRSVKFCPADASLAGPTPIGLELRDILICNETISDDTSNYVGWANPQHPNDVIDITTFDQVNSFPERLQMTFFNCNTNGITGYTAVTGGSSVAMIHAHENDSTAFYTDMDAAYPHGFFIHMPLDDGEFVIEICRRYALAAGNCISACLVFITNKGRNTLFGTSGPPESCLVLDKILTPAPNGTQIWFNDVTSVHPKSLRYLAFDGLVPPVQRPSPPSFIPNPPYFWTQNTEPWFVSLCSMEGIVDMTICRDAAFDHRPITGILLEYENGHRECLGQFRFDKALKKVRVEHITDLYIGSLRTTCSYLYIADIDTSPIHDYRGLAWMRVSRHGILEWWSSLRHSIVRYTSTTGQLTNLET</sequence>
<accession>A0AAE8SIL6</accession>
<dbReference type="EMBL" id="ONZP01000222">
    <property type="protein sequence ID" value="SPJ78250.1"/>
    <property type="molecule type" value="Genomic_DNA"/>
</dbReference>
<gene>
    <name evidence="1" type="ORF">FTOL_06639</name>
</gene>
<evidence type="ECO:0000313" key="2">
    <source>
        <dbReference type="Proteomes" id="UP001187734"/>
    </source>
</evidence>
<reference evidence="1" key="1">
    <citation type="submission" date="2018-03" db="EMBL/GenBank/DDBJ databases">
        <authorList>
            <person name="Guldener U."/>
        </authorList>
    </citation>
    <scope>NUCLEOTIDE SEQUENCE</scope>
</reference>
<dbReference type="Proteomes" id="UP001187734">
    <property type="component" value="Unassembled WGS sequence"/>
</dbReference>
<proteinExistence type="predicted"/>
<evidence type="ECO:0000313" key="1">
    <source>
        <dbReference type="EMBL" id="SPJ78250.1"/>
    </source>
</evidence>
<dbReference type="AlphaFoldDB" id="A0AAE8SIL6"/>
<name>A0AAE8SIL6_9HYPO</name>
<comment type="caution">
    <text evidence="1">The sequence shown here is derived from an EMBL/GenBank/DDBJ whole genome shotgun (WGS) entry which is preliminary data.</text>
</comment>
<protein>
    <submittedName>
        <fullName evidence="1">Uncharacterized protein</fullName>
    </submittedName>
</protein>
<organism evidence="1 2">
    <name type="scientific">Fusarium torulosum</name>
    <dbReference type="NCBI Taxonomy" id="33205"/>
    <lineage>
        <taxon>Eukaryota</taxon>
        <taxon>Fungi</taxon>
        <taxon>Dikarya</taxon>
        <taxon>Ascomycota</taxon>
        <taxon>Pezizomycotina</taxon>
        <taxon>Sordariomycetes</taxon>
        <taxon>Hypocreomycetidae</taxon>
        <taxon>Hypocreales</taxon>
        <taxon>Nectriaceae</taxon>
        <taxon>Fusarium</taxon>
    </lineage>
</organism>
<keyword evidence="2" id="KW-1185">Reference proteome</keyword>